<dbReference type="Gene3D" id="2.30.30.140">
    <property type="match status" value="2"/>
</dbReference>
<gene>
    <name evidence="12" type="ORF">J4Q44_G00096430</name>
</gene>
<evidence type="ECO:0000256" key="2">
    <source>
        <dbReference type="ARBA" id="ARBA00004408"/>
    </source>
</evidence>
<dbReference type="Pfam" id="PF06003">
    <property type="entry name" value="SMN_Tudor"/>
    <property type="match status" value="2"/>
</dbReference>
<evidence type="ECO:0000256" key="7">
    <source>
        <dbReference type="ARBA" id="ARBA00023187"/>
    </source>
</evidence>
<dbReference type="PANTHER" id="PTHR39267:SF1">
    <property type="entry name" value="SURVIVAL MOTOR NEURON PROTEIN"/>
    <property type="match status" value="1"/>
</dbReference>
<feature type="domain" description="Tudor" evidence="11">
    <location>
        <begin position="150"/>
        <end position="208"/>
    </location>
</feature>
<dbReference type="InterPro" id="IPR047313">
    <property type="entry name" value="SMN_C"/>
</dbReference>
<feature type="compositionally biased region" description="Basic and acidic residues" evidence="10">
    <location>
        <begin position="334"/>
        <end position="347"/>
    </location>
</feature>
<feature type="compositionally biased region" description="Basic and acidic residues" evidence="10">
    <location>
        <begin position="81"/>
        <end position="92"/>
    </location>
</feature>
<keyword evidence="7" id="KW-0508">mRNA splicing</keyword>
<dbReference type="SUPFAM" id="SSF63748">
    <property type="entry name" value="Tudor/PWWP/MBT"/>
    <property type="match status" value="2"/>
</dbReference>
<evidence type="ECO:0000256" key="6">
    <source>
        <dbReference type="ARBA" id="ARBA00022664"/>
    </source>
</evidence>
<evidence type="ECO:0000256" key="1">
    <source>
        <dbReference type="ARBA" id="ARBA00004216"/>
    </source>
</evidence>
<accession>A0AAN8MZU1</accession>
<feature type="region of interest" description="Disordered" evidence="10">
    <location>
        <begin position="262"/>
        <end position="357"/>
    </location>
</feature>
<dbReference type="Pfam" id="PF20635">
    <property type="entry name" value="SMN_YG-box"/>
    <property type="match status" value="1"/>
</dbReference>
<dbReference type="InterPro" id="IPR040424">
    <property type="entry name" value="Smn1"/>
</dbReference>
<evidence type="ECO:0000313" key="13">
    <source>
        <dbReference type="Proteomes" id="UP001356427"/>
    </source>
</evidence>
<evidence type="ECO:0000256" key="10">
    <source>
        <dbReference type="SAM" id="MobiDB-lite"/>
    </source>
</evidence>
<comment type="caution">
    <text evidence="12">The sequence shown here is derived from an EMBL/GenBank/DDBJ whole genome shotgun (WGS) entry which is preliminary data.</text>
</comment>
<dbReference type="GO" id="GO:0097504">
    <property type="term" value="C:Gemini of Cajal bodies"/>
    <property type="evidence" value="ECO:0007669"/>
    <property type="project" value="UniProtKB-SubCell"/>
</dbReference>
<dbReference type="InterPro" id="IPR002999">
    <property type="entry name" value="Tudor"/>
</dbReference>
<sequence>MAECPASIVLRCEGVENKGSVATDNSALVKAYDEALQTFRSSNIEKESGEKLCDNLQKLSESESCVPSLEPVDLRANSKSCNDEKESDERVGDNPPKLMESKLIGYMEEYDLWDVSDENESDEKLADNSQKLSESCVPSKGPFDPKANLKWEVGSHCKAVWSQDGLVYPASLVWLDGECCKVKFDNYGNEEEMKLSALLPEAADQPWKEKRVWMLGSRCRAVYSEDGLVYPAVLVWMRGERCRVKFEGYGNEEELELSTLLSPDDLGGHSGRAAAKAVEGFRSTSNNSADWKKKDREWRTPQQEGREEPSSPQPPEFPPGKDYSKSSYNLGNEQGDKKKPSSRRQEPNNHPFPFFPPVPPPKGCLDFLSLLPPPPPPPCVWPPRAGLVDAGDGLDSAVTDLSSMLLSWYLCGYHTGCYMAMQQTTTSRKRAHEEKRAEE</sequence>
<evidence type="ECO:0000256" key="4">
    <source>
        <dbReference type="ARBA" id="ARBA00004484"/>
    </source>
</evidence>
<dbReference type="PANTHER" id="PTHR39267">
    <property type="entry name" value="SURVIVAL MOTOR NEURON-LIKE PROTEIN 1"/>
    <property type="match status" value="1"/>
</dbReference>
<dbReference type="PROSITE" id="PS50304">
    <property type="entry name" value="TUDOR"/>
    <property type="match status" value="2"/>
</dbReference>
<dbReference type="AlphaFoldDB" id="A0AAN8MZU1"/>
<evidence type="ECO:0000256" key="8">
    <source>
        <dbReference type="ARBA" id="ARBA00023242"/>
    </source>
</evidence>
<comment type="similarity">
    <text evidence="5">Belongs to the SMN family.</text>
</comment>
<proteinExistence type="inferred from homology"/>
<keyword evidence="8" id="KW-0539">Nucleus</keyword>
<reference evidence="12 13" key="1">
    <citation type="submission" date="2021-04" db="EMBL/GenBank/DDBJ databases">
        <authorList>
            <person name="De Guttry C."/>
            <person name="Zahm M."/>
            <person name="Klopp C."/>
            <person name="Cabau C."/>
            <person name="Louis A."/>
            <person name="Berthelot C."/>
            <person name="Parey E."/>
            <person name="Roest Crollius H."/>
            <person name="Montfort J."/>
            <person name="Robinson-Rechavi M."/>
            <person name="Bucao C."/>
            <person name="Bouchez O."/>
            <person name="Gislard M."/>
            <person name="Lluch J."/>
            <person name="Milhes M."/>
            <person name="Lampietro C."/>
            <person name="Lopez Roques C."/>
            <person name="Donnadieu C."/>
            <person name="Braasch I."/>
            <person name="Desvignes T."/>
            <person name="Postlethwait J."/>
            <person name="Bobe J."/>
            <person name="Wedekind C."/>
            <person name="Guiguen Y."/>
        </authorList>
    </citation>
    <scope>NUCLEOTIDE SEQUENCE [LARGE SCALE GENOMIC DNA]</scope>
    <source>
        <strain evidence="12">Cs_M1</strain>
        <tissue evidence="12">Blood</tissue>
    </source>
</reference>
<dbReference type="GO" id="GO:0008380">
    <property type="term" value="P:RNA splicing"/>
    <property type="evidence" value="ECO:0007669"/>
    <property type="project" value="UniProtKB-KW"/>
</dbReference>
<organism evidence="12 13">
    <name type="scientific">Coregonus suidteri</name>
    <dbReference type="NCBI Taxonomy" id="861788"/>
    <lineage>
        <taxon>Eukaryota</taxon>
        <taxon>Metazoa</taxon>
        <taxon>Chordata</taxon>
        <taxon>Craniata</taxon>
        <taxon>Vertebrata</taxon>
        <taxon>Euteleostomi</taxon>
        <taxon>Actinopterygii</taxon>
        <taxon>Neopterygii</taxon>
        <taxon>Teleostei</taxon>
        <taxon>Protacanthopterygii</taxon>
        <taxon>Salmoniformes</taxon>
        <taxon>Salmonidae</taxon>
        <taxon>Coregoninae</taxon>
        <taxon>Coregonus</taxon>
    </lineage>
</organism>
<dbReference type="SMART" id="SM00333">
    <property type="entry name" value="TUDOR"/>
    <property type="match status" value="2"/>
</dbReference>
<dbReference type="GO" id="GO:0043204">
    <property type="term" value="C:perikaryon"/>
    <property type="evidence" value="ECO:0007669"/>
    <property type="project" value="UniProtKB-SubCell"/>
</dbReference>
<evidence type="ECO:0000256" key="5">
    <source>
        <dbReference type="ARBA" id="ARBA00005371"/>
    </source>
</evidence>
<feature type="domain" description="Tudor" evidence="11">
    <location>
        <begin position="212"/>
        <end position="270"/>
    </location>
</feature>
<dbReference type="GO" id="GO:0015030">
    <property type="term" value="C:Cajal body"/>
    <property type="evidence" value="ECO:0007669"/>
    <property type="project" value="UniProtKB-SubCell"/>
</dbReference>
<dbReference type="GO" id="GO:0030018">
    <property type="term" value="C:Z disc"/>
    <property type="evidence" value="ECO:0007669"/>
    <property type="project" value="UniProtKB-SubCell"/>
</dbReference>
<name>A0AAN8MZU1_9TELE</name>
<evidence type="ECO:0000313" key="12">
    <source>
        <dbReference type="EMBL" id="KAK6320536.1"/>
    </source>
</evidence>
<comment type="subcellular location">
    <subcellularLocation>
        <location evidence="1">Cytoplasm</location>
        <location evidence="1">Myofibril</location>
        <location evidence="1">Sarcomere</location>
        <location evidence="1">Z line</location>
    </subcellularLocation>
    <subcellularLocation>
        <location evidence="3">Cytoplasmic granule</location>
    </subcellularLocation>
    <subcellularLocation>
        <location evidence="2">Nucleus</location>
        <location evidence="2">Cajal body</location>
    </subcellularLocation>
    <subcellularLocation>
        <location evidence="9">Nucleus</location>
        <location evidence="9">Gem</location>
    </subcellularLocation>
    <subcellularLocation>
        <location evidence="4">Perikaryon</location>
    </subcellularLocation>
</comment>
<keyword evidence="13" id="KW-1185">Reference proteome</keyword>
<feature type="compositionally biased region" description="Basic and acidic residues" evidence="10">
    <location>
        <begin position="290"/>
        <end position="309"/>
    </location>
</feature>
<dbReference type="InterPro" id="IPR010304">
    <property type="entry name" value="SMN_Tudor"/>
</dbReference>
<dbReference type="GO" id="GO:0006397">
    <property type="term" value="P:mRNA processing"/>
    <property type="evidence" value="ECO:0007669"/>
    <property type="project" value="UniProtKB-KW"/>
</dbReference>
<dbReference type="Proteomes" id="UP001356427">
    <property type="component" value="Unassembled WGS sequence"/>
</dbReference>
<dbReference type="EMBL" id="JAGTTL010000007">
    <property type="protein sequence ID" value="KAK6320536.1"/>
    <property type="molecule type" value="Genomic_DNA"/>
</dbReference>
<dbReference type="GO" id="GO:0003723">
    <property type="term" value="F:RNA binding"/>
    <property type="evidence" value="ECO:0007669"/>
    <property type="project" value="InterPro"/>
</dbReference>
<evidence type="ECO:0000256" key="3">
    <source>
        <dbReference type="ARBA" id="ARBA00004463"/>
    </source>
</evidence>
<protein>
    <recommendedName>
        <fullName evidence="11">Tudor domain-containing protein</fullName>
    </recommendedName>
</protein>
<evidence type="ECO:0000256" key="9">
    <source>
        <dbReference type="ARBA" id="ARBA00034695"/>
    </source>
</evidence>
<keyword evidence="6" id="KW-0507">mRNA processing</keyword>
<evidence type="ECO:0000259" key="11">
    <source>
        <dbReference type="PROSITE" id="PS50304"/>
    </source>
</evidence>
<dbReference type="CDD" id="cd22852">
    <property type="entry name" value="SMN_C"/>
    <property type="match status" value="1"/>
</dbReference>
<feature type="region of interest" description="Disordered" evidence="10">
    <location>
        <begin position="76"/>
        <end position="97"/>
    </location>
</feature>